<dbReference type="Proteomes" id="UP000265515">
    <property type="component" value="Unassembled WGS sequence"/>
</dbReference>
<reference evidence="2 3" key="1">
    <citation type="journal article" date="2018" name="Cell">
        <title>The Chara Genome: Secondary Complexity and Implications for Plant Terrestrialization.</title>
        <authorList>
            <person name="Nishiyama T."/>
            <person name="Sakayama H."/>
            <person name="Vries J.D."/>
            <person name="Buschmann H."/>
            <person name="Saint-Marcoux D."/>
            <person name="Ullrich K.K."/>
            <person name="Haas F.B."/>
            <person name="Vanderstraeten L."/>
            <person name="Becker D."/>
            <person name="Lang D."/>
            <person name="Vosolsobe S."/>
            <person name="Rombauts S."/>
            <person name="Wilhelmsson P.K.I."/>
            <person name="Janitza P."/>
            <person name="Kern R."/>
            <person name="Heyl A."/>
            <person name="Rumpler F."/>
            <person name="Villalobos L.I.A.C."/>
            <person name="Clay J.M."/>
            <person name="Skokan R."/>
            <person name="Toyoda A."/>
            <person name="Suzuki Y."/>
            <person name="Kagoshima H."/>
            <person name="Schijlen E."/>
            <person name="Tajeshwar N."/>
            <person name="Catarino B."/>
            <person name="Hetherington A.J."/>
            <person name="Saltykova A."/>
            <person name="Bonnot C."/>
            <person name="Breuninger H."/>
            <person name="Symeonidi A."/>
            <person name="Radhakrishnan G.V."/>
            <person name="Van Nieuwerburgh F."/>
            <person name="Deforce D."/>
            <person name="Chang C."/>
            <person name="Karol K.G."/>
            <person name="Hedrich R."/>
            <person name="Ulvskov P."/>
            <person name="Glockner G."/>
            <person name="Delwiche C.F."/>
            <person name="Petrasek J."/>
            <person name="Van de Peer Y."/>
            <person name="Friml J."/>
            <person name="Beilby M."/>
            <person name="Dolan L."/>
            <person name="Kohara Y."/>
            <person name="Sugano S."/>
            <person name="Fujiyama A."/>
            <person name="Delaux P.-M."/>
            <person name="Quint M."/>
            <person name="TheiBen G."/>
            <person name="Hagemann M."/>
            <person name="Harholt J."/>
            <person name="Dunand C."/>
            <person name="Zachgo S."/>
            <person name="Langdale J."/>
            <person name="Maumus F."/>
            <person name="Straeten D.V.D."/>
            <person name="Gould S.B."/>
            <person name="Rensing S.A."/>
        </authorList>
    </citation>
    <scope>NUCLEOTIDE SEQUENCE [LARGE SCALE GENOMIC DNA]</scope>
    <source>
        <strain evidence="2 3">S276</strain>
    </source>
</reference>
<organism evidence="2 3">
    <name type="scientific">Chara braunii</name>
    <name type="common">Braun's stonewort</name>
    <dbReference type="NCBI Taxonomy" id="69332"/>
    <lineage>
        <taxon>Eukaryota</taxon>
        <taxon>Viridiplantae</taxon>
        <taxon>Streptophyta</taxon>
        <taxon>Charophyceae</taxon>
        <taxon>Charales</taxon>
        <taxon>Characeae</taxon>
        <taxon>Chara</taxon>
    </lineage>
</organism>
<evidence type="ECO:0000256" key="1">
    <source>
        <dbReference type="SAM" id="MobiDB-lite"/>
    </source>
</evidence>
<feature type="region of interest" description="Disordered" evidence="1">
    <location>
        <begin position="139"/>
        <end position="174"/>
    </location>
</feature>
<protein>
    <submittedName>
        <fullName evidence="2">Uncharacterized protein</fullName>
    </submittedName>
</protein>
<dbReference type="AlphaFoldDB" id="A0A388LJ35"/>
<dbReference type="EMBL" id="BFEA01000400">
    <property type="protein sequence ID" value="GBG82232.1"/>
    <property type="molecule type" value="Genomic_DNA"/>
</dbReference>
<keyword evidence="3" id="KW-1185">Reference proteome</keyword>
<comment type="caution">
    <text evidence="2">The sequence shown here is derived from an EMBL/GenBank/DDBJ whole genome shotgun (WGS) entry which is preliminary data.</text>
</comment>
<sequence length="190" mass="21320">MVGVVSLLSRKGDRVGKPKGKEEAFEQPLLGRWSLPDEENKPSQLTSKSERWMEKGIIQQVDHLWPYGAIGGEFKIKLKQVAEQPANFGNSLPRERREARYEAITTVSYNLLDLDYVIEQLRAAPDGLQKDEEELEEGFIYPMKDKSRKAKSKSRSTRSRASSPSSHCQANLEDITLPEASLNLGGNFAG</sequence>
<accession>A0A388LJ35</accession>
<proteinExistence type="predicted"/>
<feature type="compositionally biased region" description="Basic residues" evidence="1">
    <location>
        <begin position="146"/>
        <end position="158"/>
    </location>
</feature>
<gene>
    <name evidence="2" type="ORF">CBR_g34516</name>
</gene>
<feature type="region of interest" description="Disordered" evidence="1">
    <location>
        <begin position="12"/>
        <end position="48"/>
    </location>
</feature>
<feature type="compositionally biased region" description="Basic and acidic residues" evidence="1">
    <location>
        <begin position="12"/>
        <end position="24"/>
    </location>
</feature>
<name>A0A388LJ35_CHABU</name>
<dbReference type="Gramene" id="GBG82232">
    <property type="protein sequence ID" value="GBG82232"/>
    <property type="gene ID" value="CBR_g34516"/>
</dbReference>
<evidence type="ECO:0000313" key="3">
    <source>
        <dbReference type="Proteomes" id="UP000265515"/>
    </source>
</evidence>
<evidence type="ECO:0000313" key="2">
    <source>
        <dbReference type="EMBL" id="GBG82232.1"/>
    </source>
</evidence>